<dbReference type="SUPFAM" id="SSF56784">
    <property type="entry name" value="HAD-like"/>
    <property type="match status" value="1"/>
</dbReference>
<evidence type="ECO:0000313" key="1">
    <source>
        <dbReference type="EMBL" id="EPS29429.1"/>
    </source>
</evidence>
<name>S7ZGM8_PENO1</name>
<accession>S7ZGM8</accession>
<dbReference type="Gene3D" id="3.40.50.1000">
    <property type="entry name" value="HAD superfamily/HAD-like"/>
    <property type="match status" value="1"/>
</dbReference>
<dbReference type="EMBL" id="KB644411">
    <property type="protein sequence ID" value="EPS29429.1"/>
    <property type="molecule type" value="Genomic_DNA"/>
</dbReference>
<dbReference type="STRING" id="933388.S7ZGM8"/>
<dbReference type="eggNOG" id="ENOG502SJGU">
    <property type="taxonomic scope" value="Eukaryota"/>
</dbReference>
<proteinExistence type="predicted"/>
<dbReference type="InterPro" id="IPR050155">
    <property type="entry name" value="HAD-like_hydrolase_sf"/>
</dbReference>
<sequence length="233" mass="25146">MITLAIFDFDGTLFDTHESISHTIKLTFEALLPALAPPSPAEVQRLIASGAGLSDTFSALHPSPSEFTASVENQWIEKYRDLYATHGQLLIKTFPGAKDLLEALNEAAVPVAIVSNKGVAAVKTALERNGLVGLVPEDLIVGDKTPRAKRKPDPASYVDVLVPQLRTHHGWNDIDPAQVLVVGDTVADIEFARNIGSKVCWCRYGYGDQGICEAAKPDFTVDSLTAVLNLIQV</sequence>
<dbReference type="PANTHER" id="PTHR43434">
    <property type="entry name" value="PHOSPHOGLYCOLATE PHOSPHATASE"/>
    <property type="match status" value="1"/>
</dbReference>
<dbReference type="PhylomeDB" id="S7ZGM8"/>
<dbReference type="GO" id="GO:0008967">
    <property type="term" value="F:phosphoglycolate phosphatase activity"/>
    <property type="evidence" value="ECO:0007669"/>
    <property type="project" value="TreeGrafter"/>
</dbReference>
<dbReference type="InterPro" id="IPR023214">
    <property type="entry name" value="HAD_sf"/>
</dbReference>
<dbReference type="AlphaFoldDB" id="S7ZGM8"/>
<dbReference type="PANTHER" id="PTHR43434:SF1">
    <property type="entry name" value="PHOSPHOGLYCOLATE PHOSPHATASE"/>
    <property type="match status" value="1"/>
</dbReference>
<dbReference type="HOGENOM" id="CLU_045011_19_1_1"/>
<dbReference type="InterPro" id="IPR036412">
    <property type="entry name" value="HAD-like_sf"/>
</dbReference>
<reference evidence="1 2" key="1">
    <citation type="journal article" date="2013" name="PLoS ONE">
        <title>Genomic and secretomic analyses reveal unique features of the lignocellulolytic enzyme system of Penicillium decumbens.</title>
        <authorList>
            <person name="Liu G."/>
            <person name="Zhang L."/>
            <person name="Wei X."/>
            <person name="Zou G."/>
            <person name="Qin Y."/>
            <person name="Ma L."/>
            <person name="Li J."/>
            <person name="Zheng H."/>
            <person name="Wang S."/>
            <person name="Wang C."/>
            <person name="Xun L."/>
            <person name="Zhao G.-P."/>
            <person name="Zhou Z."/>
            <person name="Qu Y."/>
        </authorList>
    </citation>
    <scope>NUCLEOTIDE SEQUENCE [LARGE SCALE GENOMIC DNA]</scope>
    <source>
        <strain evidence="2">114-2 / CGMCC 5302</strain>
    </source>
</reference>
<evidence type="ECO:0000313" key="2">
    <source>
        <dbReference type="Proteomes" id="UP000019376"/>
    </source>
</evidence>
<dbReference type="Pfam" id="PF13419">
    <property type="entry name" value="HAD_2"/>
    <property type="match status" value="1"/>
</dbReference>
<dbReference type="Gene3D" id="1.10.150.240">
    <property type="entry name" value="Putative phosphatase, domain 2"/>
    <property type="match status" value="1"/>
</dbReference>
<gene>
    <name evidence="1" type="ORF">PDE_04378</name>
</gene>
<dbReference type="InterPro" id="IPR023198">
    <property type="entry name" value="PGP-like_dom2"/>
</dbReference>
<dbReference type="GO" id="GO:0006281">
    <property type="term" value="P:DNA repair"/>
    <property type="evidence" value="ECO:0007669"/>
    <property type="project" value="TreeGrafter"/>
</dbReference>
<dbReference type="SFLD" id="SFLDS00003">
    <property type="entry name" value="Haloacid_Dehalogenase"/>
    <property type="match status" value="1"/>
</dbReference>
<dbReference type="OrthoDB" id="47007at2759"/>
<evidence type="ECO:0008006" key="3">
    <source>
        <dbReference type="Google" id="ProtNLM"/>
    </source>
</evidence>
<keyword evidence="2" id="KW-1185">Reference proteome</keyword>
<organism evidence="1 2">
    <name type="scientific">Penicillium oxalicum (strain 114-2 / CGMCC 5302)</name>
    <name type="common">Penicillium decumbens</name>
    <dbReference type="NCBI Taxonomy" id="933388"/>
    <lineage>
        <taxon>Eukaryota</taxon>
        <taxon>Fungi</taxon>
        <taxon>Dikarya</taxon>
        <taxon>Ascomycota</taxon>
        <taxon>Pezizomycotina</taxon>
        <taxon>Eurotiomycetes</taxon>
        <taxon>Eurotiomycetidae</taxon>
        <taxon>Eurotiales</taxon>
        <taxon>Aspergillaceae</taxon>
        <taxon>Penicillium</taxon>
    </lineage>
</organism>
<protein>
    <recommendedName>
        <fullName evidence="3">Phosphoglycolate phosphatase</fullName>
    </recommendedName>
</protein>
<dbReference type="Proteomes" id="UP000019376">
    <property type="component" value="Unassembled WGS sequence"/>
</dbReference>
<dbReference type="SFLD" id="SFLDG01129">
    <property type="entry name" value="C1.5:_HAD__Beta-PGM__Phosphata"/>
    <property type="match status" value="1"/>
</dbReference>
<dbReference type="InterPro" id="IPR041492">
    <property type="entry name" value="HAD_2"/>
</dbReference>